<evidence type="ECO:0000259" key="10">
    <source>
        <dbReference type="Pfam" id="PF00275"/>
    </source>
</evidence>
<dbReference type="SUPFAM" id="SSF55205">
    <property type="entry name" value="EPT/RTPC-like"/>
    <property type="match status" value="1"/>
</dbReference>
<keyword evidence="12" id="KW-1185">Reference proteome</keyword>
<accession>A0AAE3NVX4</accession>
<name>A0AAE3NVX4_9BACT</name>
<feature type="binding site" evidence="9">
    <location>
        <position position="26"/>
    </location>
    <ligand>
        <name>3-phosphoshikimate</name>
        <dbReference type="ChEBI" id="CHEBI:145989"/>
    </ligand>
</feature>
<comment type="subcellular location">
    <subcellularLocation>
        <location evidence="9">Cytoplasm</location>
    </subcellularLocation>
</comment>
<comment type="subunit">
    <text evidence="9">Monomer.</text>
</comment>
<evidence type="ECO:0000256" key="2">
    <source>
        <dbReference type="ARBA" id="ARBA00004811"/>
    </source>
</evidence>
<dbReference type="InterPro" id="IPR006264">
    <property type="entry name" value="EPSP_synthase"/>
</dbReference>
<dbReference type="EC" id="2.5.1.19" evidence="9"/>
<feature type="domain" description="Enolpyruvate transferase" evidence="10">
    <location>
        <begin position="6"/>
        <end position="421"/>
    </location>
</feature>
<evidence type="ECO:0000256" key="4">
    <source>
        <dbReference type="ARBA" id="ARBA00022490"/>
    </source>
</evidence>
<reference evidence="11" key="1">
    <citation type="submission" date="2023-03" db="EMBL/GenBank/DDBJ databases">
        <title>Stygiobacter electus gen. nov., sp. nov., facultatively anaerobic thermotolerant bacterium of the class Ignavibacteria from a well of Yessentuki mineral water deposit.</title>
        <authorList>
            <person name="Podosokorskaya O.A."/>
            <person name="Elcheninov A.G."/>
            <person name="Petrova N.F."/>
            <person name="Zavarzina D.G."/>
            <person name="Kublanov I.V."/>
            <person name="Merkel A.Y."/>
        </authorList>
    </citation>
    <scope>NUCLEOTIDE SEQUENCE</scope>
    <source>
        <strain evidence="11">09-Me</strain>
    </source>
</reference>
<dbReference type="EMBL" id="JARGDL010000007">
    <property type="protein sequence ID" value="MDF1611861.1"/>
    <property type="molecule type" value="Genomic_DNA"/>
</dbReference>
<dbReference type="PANTHER" id="PTHR21090:SF5">
    <property type="entry name" value="PENTAFUNCTIONAL AROM POLYPEPTIDE"/>
    <property type="match status" value="1"/>
</dbReference>
<proteinExistence type="inferred from homology"/>
<dbReference type="InterPro" id="IPR023193">
    <property type="entry name" value="EPSP_synthase_CS"/>
</dbReference>
<gene>
    <name evidence="9 11" type="primary">aroA</name>
    <name evidence="11" type="ORF">P0M35_06850</name>
</gene>
<feature type="binding site" evidence="9">
    <location>
        <position position="121"/>
    </location>
    <ligand>
        <name>phosphoenolpyruvate</name>
        <dbReference type="ChEBI" id="CHEBI:58702"/>
    </ligand>
</feature>
<protein>
    <recommendedName>
        <fullName evidence="9">3-phosphoshikimate 1-carboxyvinyltransferase</fullName>
        <ecNumber evidence="9">2.5.1.19</ecNumber>
    </recommendedName>
    <alternativeName>
        <fullName evidence="9">5-enolpyruvylshikimate-3-phosphate synthase</fullName>
        <shortName evidence="9">EPSP synthase</shortName>
        <shortName evidence="9">EPSPS</shortName>
    </alternativeName>
</protein>
<keyword evidence="7 9" id="KW-0057">Aromatic amino acid biosynthesis</keyword>
<dbReference type="GO" id="GO:0003866">
    <property type="term" value="F:3-phosphoshikimate 1-carboxyvinyltransferase activity"/>
    <property type="evidence" value="ECO:0007669"/>
    <property type="project" value="UniProtKB-UniRule"/>
</dbReference>
<feature type="binding site" evidence="9">
    <location>
        <position position="21"/>
    </location>
    <ligand>
        <name>3-phosphoshikimate</name>
        <dbReference type="ChEBI" id="CHEBI:145989"/>
    </ligand>
</feature>
<dbReference type="GO" id="GO:0008652">
    <property type="term" value="P:amino acid biosynthetic process"/>
    <property type="evidence" value="ECO:0007669"/>
    <property type="project" value="UniProtKB-KW"/>
</dbReference>
<dbReference type="FunFam" id="3.65.10.10:FF:000005">
    <property type="entry name" value="3-phosphoshikimate 1-carboxyvinyltransferase"/>
    <property type="match status" value="1"/>
</dbReference>
<evidence type="ECO:0000256" key="9">
    <source>
        <dbReference type="HAMAP-Rule" id="MF_00210"/>
    </source>
</evidence>
<dbReference type="InterPro" id="IPR013792">
    <property type="entry name" value="RNA3'P_cycl/enolpyr_Trfase_a/b"/>
</dbReference>
<dbReference type="GO" id="GO:0009073">
    <property type="term" value="P:aromatic amino acid family biosynthetic process"/>
    <property type="evidence" value="ECO:0007669"/>
    <property type="project" value="UniProtKB-KW"/>
</dbReference>
<keyword evidence="5 9" id="KW-0028">Amino-acid biosynthesis</keyword>
<evidence type="ECO:0000256" key="1">
    <source>
        <dbReference type="ARBA" id="ARBA00002174"/>
    </source>
</evidence>
<comment type="caution">
    <text evidence="9">Lacks conserved residue(s) required for the propagation of feature annotation.</text>
</comment>
<dbReference type="Gene3D" id="3.65.10.10">
    <property type="entry name" value="Enolpyruvate transferase domain"/>
    <property type="match status" value="2"/>
</dbReference>
<comment type="pathway">
    <text evidence="2 9">Metabolic intermediate biosynthesis; chorismate biosynthesis; chorismate from D-erythrose 4-phosphate and phosphoenolpyruvate: step 6/7.</text>
</comment>
<feature type="binding site" evidence="9">
    <location>
        <position position="344"/>
    </location>
    <ligand>
        <name>phosphoenolpyruvate</name>
        <dbReference type="ChEBI" id="CHEBI:58702"/>
    </ligand>
</feature>
<evidence type="ECO:0000256" key="3">
    <source>
        <dbReference type="ARBA" id="ARBA00009948"/>
    </source>
</evidence>
<evidence type="ECO:0000313" key="11">
    <source>
        <dbReference type="EMBL" id="MDF1611861.1"/>
    </source>
</evidence>
<evidence type="ECO:0000256" key="5">
    <source>
        <dbReference type="ARBA" id="ARBA00022605"/>
    </source>
</evidence>
<feature type="binding site" evidence="9">
    <location>
        <position position="340"/>
    </location>
    <ligand>
        <name>3-phosphoshikimate</name>
        <dbReference type="ChEBI" id="CHEBI:145989"/>
    </ligand>
</feature>
<feature type="binding site" evidence="9">
    <location>
        <position position="313"/>
    </location>
    <ligand>
        <name>3-phosphoshikimate</name>
        <dbReference type="ChEBI" id="CHEBI:145989"/>
    </ligand>
</feature>
<evidence type="ECO:0000256" key="7">
    <source>
        <dbReference type="ARBA" id="ARBA00023141"/>
    </source>
</evidence>
<comment type="caution">
    <text evidence="11">The sequence shown here is derived from an EMBL/GenBank/DDBJ whole genome shotgun (WGS) entry which is preliminary data.</text>
</comment>
<keyword evidence="4 9" id="KW-0963">Cytoplasm</keyword>
<feature type="binding site" evidence="9">
    <location>
        <position position="22"/>
    </location>
    <ligand>
        <name>3-phosphoshikimate</name>
        <dbReference type="ChEBI" id="CHEBI:145989"/>
    </ligand>
</feature>
<dbReference type="AlphaFoldDB" id="A0AAE3NVX4"/>
<feature type="active site" description="Proton acceptor" evidence="9">
    <location>
        <position position="313"/>
    </location>
</feature>
<dbReference type="PROSITE" id="PS00104">
    <property type="entry name" value="EPSP_SYNTHASE_1"/>
    <property type="match status" value="1"/>
</dbReference>
<evidence type="ECO:0000313" key="12">
    <source>
        <dbReference type="Proteomes" id="UP001221302"/>
    </source>
</evidence>
<dbReference type="InterPro" id="IPR036968">
    <property type="entry name" value="Enolpyruvate_Tfrase_sf"/>
</dbReference>
<dbReference type="RefSeq" id="WP_321535628.1">
    <property type="nucleotide sequence ID" value="NZ_JARGDL010000007.1"/>
</dbReference>
<dbReference type="Proteomes" id="UP001221302">
    <property type="component" value="Unassembled WGS sequence"/>
</dbReference>
<sequence length="426" mass="47359">MNQQFEKINSLNGEIFLAGDKSISHRAVMFASMAKGESIIYNCSESEDVYSTIKCFKELGCEFELNNNTIKIIGKGFKNFNKPQNFLDAGNSGTTTRLISGILAAQNFESTIVGDDSLSKRPMKRIVEPLRLMGANIEPSEHGTLPLKIFPSFNLKPIEYTLKVASAQVKSALLLLALHLEEESVIIDPFNTRNHTEKMLNLKVEETSEGNKIFCSKKNYPKSFEINVPSDISSAAFFIVAALITKNSEILIRNISINPTRIGVIKILKEMGGDIEILNQKEECGEEVGDILVKSSRLKNIEIPKEIIPNIIDEIPILSVAGIFAEGDFIIKNAEELRVKESDRIKSLCENFKKVGLEVIENSDGFILSGELKNNYAEFDSYGDHRIAMTFAILSSMLGKGGVVNGFDCVKISNPKFMEQLKSLHF</sequence>
<dbReference type="HAMAP" id="MF_00210">
    <property type="entry name" value="EPSP_synth"/>
    <property type="match status" value="1"/>
</dbReference>
<dbReference type="PIRSF" id="PIRSF000505">
    <property type="entry name" value="EPSPS"/>
    <property type="match status" value="1"/>
</dbReference>
<feature type="binding site" evidence="9">
    <location>
        <position position="386"/>
    </location>
    <ligand>
        <name>phosphoenolpyruvate</name>
        <dbReference type="ChEBI" id="CHEBI:58702"/>
    </ligand>
</feature>
<feature type="binding site" evidence="9">
    <location>
        <position position="166"/>
    </location>
    <ligand>
        <name>3-phosphoshikimate</name>
        <dbReference type="ChEBI" id="CHEBI:145989"/>
    </ligand>
</feature>
<dbReference type="GO" id="GO:0005737">
    <property type="term" value="C:cytoplasm"/>
    <property type="evidence" value="ECO:0007669"/>
    <property type="project" value="UniProtKB-SubCell"/>
</dbReference>
<keyword evidence="6 9" id="KW-0808">Transferase</keyword>
<evidence type="ECO:0000256" key="8">
    <source>
        <dbReference type="ARBA" id="ARBA00044633"/>
    </source>
</evidence>
<feature type="binding site" evidence="9">
    <location>
        <position position="21"/>
    </location>
    <ligand>
        <name>phosphoenolpyruvate</name>
        <dbReference type="ChEBI" id="CHEBI:58702"/>
    </ligand>
</feature>
<organism evidence="11 12">
    <name type="scientific">Stygiobacter electus</name>
    <dbReference type="NCBI Taxonomy" id="3032292"/>
    <lineage>
        <taxon>Bacteria</taxon>
        <taxon>Pseudomonadati</taxon>
        <taxon>Ignavibacteriota</taxon>
        <taxon>Ignavibacteria</taxon>
        <taxon>Ignavibacteriales</taxon>
        <taxon>Melioribacteraceae</taxon>
        <taxon>Stygiobacter</taxon>
    </lineage>
</organism>
<dbReference type="GO" id="GO:0009423">
    <property type="term" value="P:chorismate biosynthetic process"/>
    <property type="evidence" value="ECO:0007669"/>
    <property type="project" value="UniProtKB-UniRule"/>
</dbReference>
<comment type="similarity">
    <text evidence="3 9">Belongs to the EPSP synthase family.</text>
</comment>
<dbReference type="NCBIfam" id="TIGR01356">
    <property type="entry name" value="aroA"/>
    <property type="match status" value="1"/>
</dbReference>
<comment type="catalytic activity">
    <reaction evidence="8">
        <text>3-phosphoshikimate + phosphoenolpyruvate = 5-O-(1-carboxyvinyl)-3-phosphoshikimate + phosphate</text>
        <dbReference type="Rhea" id="RHEA:21256"/>
        <dbReference type="ChEBI" id="CHEBI:43474"/>
        <dbReference type="ChEBI" id="CHEBI:57701"/>
        <dbReference type="ChEBI" id="CHEBI:58702"/>
        <dbReference type="ChEBI" id="CHEBI:145989"/>
        <dbReference type="EC" id="2.5.1.19"/>
    </reaction>
    <physiologicalReaction direction="left-to-right" evidence="8">
        <dbReference type="Rhea" id="RHEA:21257"/>
    </physiologicalReaction>
</comment>
<dbReference type="PROSITE" id="PS00885">
    <property type="entry name" value="EPSP_SYNTHASE_2"/>
    <property type="match status" value="1"/>
</dbReference>
<feature type="binding site" evidence="9">
    <location>
        <position position="168"/>
    </location>
    <ligand>
        <name>phosphoenolpyruvate</name>
        <dbReference type="ChEBI" id="CHEBI:58702"/>
    </ligand>
</feature>
<dbReference type="CDD" id="cd01556">
    <property type="entry name" value="EPSP_synthase"/>
    <property type="match status" value="1"/>
</dbReference>
<comment type="function">
    <text evidence="1 9">Catalyzes the transfer of the enolpyruvyl moiety of phosphoenolpyruvate (PEP) to the 5-hydroxyl of shikimate-3-phosphate (S3P) to produce enolpyruvyl shikimate-3-phosphate and inorganic phosphate.</text>
</comment>
<dbReference type="Pfam" id="PF00275">
    <property type="entry name" value="EPSP_synthase"/>
    <property type="match status" value="1"/>
</dbReference>
<evidence type="ECO:0000256" key="6">
    <source>
        <dbReference type="ARBA" id="ARBA00022679"/>
    </source>
</evidence>
<dbReference type="PANTHER" id="PTHR21090">
    <property type="entry name" value="AROM/DEHYDROQUINATE SYNTHASE"/>
    <property type="match status" value="1"/>
</dbReference>
<dbReference type="InterPro" id="IPR001986">
    <property type="entry name" value="Enolpyruvate_Tfrase_dom"/>
</dbReference>
<dbReference type="FunFam" id="3.65.10.10:FF:000006">
    <property type="entry name" value="3-phosphoshikimate 1-carboxyvinyltransferase"/>
    <property type="match status" value="1"/>
</dbReference>
<feature type="binding site" evidence="9">
    <location>
        <position position="168"/>
    </location>
    <ligand>
        <name>3-phosphoshikimate</name>
        <dbReference type="ChEBI" id="CHEBI:145989"/>
    </ligand>
</feature>
<feature type="binding site" evidence="9">
    <location>
        <position position="93"/>
    </location>
    <ligand>
        <name>phosphoenolpyruvate</name>
        <dbReference type="ChEBI" id="CHEBI:58702"/>
    </ligand>
</feature>